<reference evidence="1 2" key="1">
    <citation type="journal article" date="2020" name="Nature">
        <title>Six reference-quality genomes reveal evolution of bat adaptations.</title>
        <authorList>
            <person name="Jebb D."/>
            <person name="Huang Z."/>
            <person name="Pippel M."/>
            <person name="Hughes G.M."/>
            <person name="Lavrichenko K."/>
            <person name="Devanna P."/>
            <person name="Winkler S."/>
            <person name="Jermiin L.S."/>
            <person name="Skirmuntt E.C."/>
            <person name="Katzourakis A."/>
            <person name="Burkitt-Gray L."/>
            <person name="Ray D.A."/>
            <person name="Sullivan K.A.M."/>
            <person name="Roscito J.G."/>
            <person name="Kirilenko B.M."/>
            <person name="Davalos L.M."/>
            <person name="Corthals A.P."/>
            <person name="Power M.L."/>
            <person name="Jones G."/>
            <person name="Ransome R.D."/>
            <person name="Dechmann D.K.N."/>
            <person name="Locatelli A.G."/>
            <person name="Puechmaille S.J."/>
            <person name="Fedrigo O."/>
            <person name="Jarvis E.D."/>
            <person name="Hiller M."/>
            <person name="Vernes S.C."/>
            <person name="Myers E.W."/>
            <person name="Teeling E.C."/>
        </authorList>
    </citation>
    <scope>NUCLEOTIDE SEQUENCE [LARGE SCALE GENOMIC DNA]</scope>
    <source>
        <strain evidence="1">Bat1K_MPI-CBG_1</strain>
    </source>
</reference>
<proteinExistence type="predicted"/>
<evidence type="ECO:0000313" key="1">
    <source>
        <dbReference type="EMBL" id="KAF6114614.1"/>
    </source>
</evidence>
<dbReference type="EMBL" id="JABVXQ010000004">
    <property type="protein sequence ID" value="KAF6114614.1"/>
    <property type="molecule type" value="Genomic_DNA"/>
</dbReference>
<organism evidence="1 2">
    <name type="scientific">Phyllostomus discolor</name>
    <name type="common">pale spear-nosed bat</name>
    <dbReference type="NCBI Taxonomy" id="89673"/>
    <lineage>
        <taxon>Eukaryota</taxon>
        <taxon>Metazoa</taxon>
        <taxon>Chordata</taxon>
        <taxon>Craniata</taxon>
        <taxon>Vertebrata</taxon>
        <taxon>Euteleostomi</taxon>
        <taxon>Mammalia</taxon>
        <taxon>Eutheria</taxon>
        <taxon>Laurasiatheria</taxon>
        <taxon>Chiroptera</taxon>
        <taxon>Yangochiroptera</taxon>
        <taxon>Phyllostomidae</taxon>
        <taxon>Phyllostominae</taxon>
        <taxon>Phyllostomus</taxon>
    </lineage>
</organism>
<name>A0A834APL4_9CHIR</name>
<sequence>MPFSHKYKTVRNSPKKWSWDNDTLGAEEKANLLLDASCPKPHLKTTEPQRILDLGFRWDQCGGDGKTGAGEEEPTWPWFACLGPCTCPIDHLSAAHTPEPGEQLLGDKMGLWWAWGSLWTSQIPQFLPCQVWFQNPGWPRARG</sequence>
<protein>
    <submittedName>
        <fullName evidence="1">Uncharacterized protein</fullName>
    </submittedName>
</protein>
<accession>A0A834APL4</accession>
<comment type="caution">
    <text evidence="1">The sequence shown here is derived from an EMBL/GenBank/DDBJ whole genome shotgun (WGS) entry which is preliminary data.</text>
</comment>
<gene>
    <name evidence="1" type="ORF">HJG60_010579</name>
</gene>
<dbReference type="AlphaFoldDB" id="A0A834APL4"/>
<dbReference type="Proteomes" id="UP000664940">
    <property type="component" value="Unassembled WGS sequence"/>
</dbReference>
<evidence type="ECO:0000313" key="2">
    <source>
        <dbReference type="Proteomes" id="UP000664940"/>
    </source>
</evidence>